<gene>
    <name evidence="1" type="ORF">GMARGA_LOCUS26317</name>
</gene>
<protein>
    <submittedName>
        <fullName evidence="1">21874_t:CDS:1</fullName>
    </submittedName>
</protein>
<evidence type="ECO:0000313" key="1">
    <source>
        <dbReference type="EMBL" id="CAG8815536.1"/>
    </source>
</evidence>
<name>A0ABN7W3W5_GIGMA</name>
<proteinExistence type="predicted"/>
<organism evidence="1 2">
    <name type="scientific">Gigaspora margarita</name>
    <dbReference type="NCBI Taxonomy" id="4874"/>
    <lineage>
        <taxon>Eukaryota</taxon>
        <taxon>Fungi</taxon>
        <taxon>Fungi incertae sedis</taxon>
        <taxon>Mucoromycota</taxon>
        <taxon>Glomeromycotina</taxon>
        <taxon>Glomeromycetes</taxon>
        <taxon>Diversisporales</taxon>
        <taxon>Gigasporaceae</taxon>
        <taxon>Gigaspora</taxon>
    </lineage>
</organism>
<dbReference type="EMBL" id="CAJVQB010030428">
    <property type="protein sequence ID" value="CAG8815536.1"/>
    <property type="molecule type" value="Genomic_DNA"/>
</dbReference>
<evidence type="ECO:0000313" key="2">
    <source>
        <dbReference type="Proteomes" id="UP000789901"/>
    </source>
</evidence>
<keyword evidence="2" id="KW-1185">Reference proteome</keyword>
<reference evidence="1 2" key="1">
    <citation type="submission" date="2021-06" db="EMBL/GenBank/DDBJ databases">
        <authorList>
            <person name="Kallberg Y."/>
            <person name="Tangrot J."/>
            <person name="Rosling A."/>
        </authorList>
    </citation>
    <scope>NUCLEOTIDE SEQUENCE [LARGE SCALE GENOMIC DNA]</scope>
    <source>
        <strain evidence="1 2">120-4 pot B 10/14</strain>
    </source>
</reference>
<accession>A0ABN7W3W5</accession>
<sequence>MSKVNQNHIHQQQLICAINVFLEQIEHSGLAVIGFDNEAIIQELIAIISFFPIFLHIEKLNMVIPSIGNLDENRFYGVGTRFVSMFTMRYCNALHLFVLKIEEDRYVLEIYLESICVNTIIGKTPDEIWNLVEVLKKFTRSYLFGITNALVQEQLHKLKSELPKCTNWMNRQQLEK</sequence>
<feature type="non-terminal residue" evidence="1">
    <location>
        <position position="176"/>
    </location>
</feature>
<dbReference type="Proteomes" id="UP000789901">
    <property type="component" value="Unassembled WGS sequence"/>
</dbReference>
<comment type="caution">
    <text evidence="1">The sequence shown here is derived from an EMBL/GenBank/DDBJ whole genome shotgun (WGS) entry which is preliminary data.</text>
</comment>